<accession>A0A0B1TFG3</accession>
<gene>
    <name evidence="2" type="ORF">OESDEN_03754</name>
</gene>
<feature type="signal peptide" evidence="1">
    <location>
        <begin position="1"/>
        <end position="17"/>
    </location>
</feature>
<keyword evidence="3" id="KW-1185">Reference proteome</keyword>
<dbReference type="EMBL" id="KN549706">
    <property type="protein sequence ID" value="KHJ96283.1"/>
    <property type="molecule type" value="Genomic_DNA"/>
</dbReference>
<keyword evidence="1" id="KW-0732">Signal</keyword>
<proteinExistence type="predicted"/>
<organism evidence="2 3">
    <name type="scientific">Oesophagostomum dentatum</name>
    <name type="common">Nodular worm</name>
    <dbReference type="NCBI Taxonomy" id="61180"/>
    <lineage>
        <taxon>Eukaryota</taxon>
        <taxon>Metazoa</taxon>
        <taxon>Ecdysozoa</taxon>
        <taxon>Nematoda</taxon>
        <taxon>Chromadorea</taxon>
        <taxon>Rhabditida</taxon>
        <taxon>Rhabditina</taxon>
        <taxon>Rhabditomorpha</taxon>
        <taxon>Strongyloidea</taxon>
        <taxon>Strongylidae</taxon>
        <taxon>Oesophagostomum</taxon>
    </lineage>
</organism>
<dbReference type="AlphaFoldDB" id="A0A0B1TFG3"/>
<dbReference type="OrthoDB" id="5788086at2759"/>
<dbReference type="Proteomes" id="UP000053660">
    <property type="component" value="Unassembled WGS sequence"/>
</dbReference>
<evidence type="ECO:0000313" key="3">
    <source>
        <dbReference type="Proteomes" id="UP000053660"/>
    </source>
</evidence>
<feature type="chain" id="PRO_5002083247" description="CC domain-containing protein" evidence="1">
    <location>
        <begin position="18"/>
        <end position="89"/>
    </location>
</feature>
<protein>
    <recommendedName>
        <fullName evidence="4">CC domain-containing protein</fullName>
    </recommendedName>
</protein>
<evidence type="ECO:0008006" key="4">
    <source>
        <dbReference type="Google" id="ProtNLM"/>
    </source>
</evidence>
<evidence type="ECO:0000313" key="2">
    <source>
        <dbReference type="EMBL" id="KHJ96283.1"/>
    </source>
</evidence>
<reference evidence="2 3" key="1">
    <citation type="submission" date="2014-03" db="EMBL/GenBank/DDBJ databases">
        <title>Draft genome of the hookworm Oesophagostomum dentatum.</title>
        <authorList>
            <person name="Mitreva M."/>
        </authorList>
    </citation>
    <scope>NUCLEOTIDE SEQUENCE [LARGE SCALE GENOMIC DNA]</scope>
    <source>
        <strain evidence="2 3">OD-Hann</strain>
    </source>
</reference>
<sequence length="89" mass="9734">MSRLLFAVLIAFAVVSAQRQDVLSRAVGPCINGRCQPGHSCYFENCVPQGLIPRNRAKRAFDMSTAVGPCIGNRCPPGYVCHQQECVRP</sequence>
<name>A0A0B1TFG3_OESDE</name>
<evidence type="ECO:0000256" key="1">
    <source>
        <dbReference type="SAM" id="SignalP"/>
    </source>
</evidence>